<gene>
    <name evidence="2" type="ORF">FJTKL_03034</name>
</gene>
<proteinExistence type="predicted"/>
<keyword evidence="3" id="KW-1185">Reference proteome</keyword>
<evidence type="ECO:0000313" key="3">
    <source>
        <dbReference type="Proteomes" id="UP001600888"/>
    </source>
</evidence>
<feature type="region of interest" description="Disordered" evidence="1">
    <location>
        <begin position="1"/>
        <end position="61"/>
    </location>
</feature>
<comment type="caution">
    <text evidence="2">The sequence shown here is derived from an EMBL/GenBank/DDBJ whole genome shotgun (WGS) entry which is preliminary data.</text>
</comment>
<evidence type="ECO:0000256" key="1">
    <source>
        <dbReference type="SAM" id="MobiDB-lite"/>
    </source>
</evidence>
<feature type="compositionally biased region" description="Basic and acidic residues" evidence="1">
    <location>
        <begin position="38"/>
        <end position="61"/>
    </location>
</feature>
<evidence type="ECO:0000313" key="2">
    <source>
        <dbReference type="EMBL" id="KAL2274673.1"/>
    </source>
</evidence>
<feature type="compositionally biased region" description="Polar residues" evidence="1">
    <location>
        <begin position="17"/>
        <end position="28"/>
    </location>
</feature>
<sequence>MTRSSSTNSDAEHPDSPRTSSVASSNKLWNDGEIPTEANERLRTLSGYEREEKARKAHAQRFDPRNDHCGIWTDAPNQRCHASFGDGGTTASVSCFGELIQMSQFLGIGSSGFFAIDHISTPKPYDICGRAQALDDLAKNEADRDSFSFGFRLDQRLQPQEPPNVKWVDWRWPRYE</sequence>
<name>A0ABR4DWC3_9PEZI</name>
<reference evidence="2 3" key="1">
    <citation type="submission" date="2024-03" db="EMBL/GenBank/DDBJ databases">
        <title>A high-quality draft genome sequence of Diaporthe vaccinii, a causative agent of upright dieback and viscid rot disease in cranberry plants.</title>
        <authorList>
            <person name="Sarrasin M."/>
            <person name="Lang B.F."/>
            <person name="Burger G."/>
        </authorList>
    </citation>
    <scope>NUCLEOTIDE SEQUENCE [LARGE SCALE GENOMIC DNA]</scope>
    <source>
        <strain evidence="2 3">IS7</strain>
    </source>
</reference>
<dbReference type="Proteomes" id="UP001600888">
    <property type="component" value="Unassembled WGS sequence"/>
</dbReference>
<accession>A0ABR4DWC3</accession>
<organism evidence="2 3">
    <name type="scientific">Diaporthe vaccinii</name>
    <dbReference type="NCBI Taxonomy" id="105482"/>
    <lineage>
        <taxon>Eukaryota</taxon>
        <taxon>Fungi</taxon>
        <taxon>Dikarya</taxon>
        <taxon>Ascomycota</taxon>
        <taxon>Pezizomycotina</taxon>
        <taxon>Sordariomycetes</taxon>
        <taxon>Sordariomycetidae</taxon>
        <taxon>Diaporthales</taxon>
        <taxon>Diaporthaceae</taxon>
        <taxon>Diaporthe</taxon>
        <taxon>Diaporthe eres species complex</taxon>
    </lineage>
</organism>
<dbReference type="EMBL" id="JBAWTH010000151">
    <property type="protein sequence ID" value="KAL2274673.1"/>
    <property type="molecule type" value="Genomic_DNA"/>
</dbReference>
<protein>
    <submittedName>
        <fullName evidence="2">Uncharacterized protein</fullName>
    </submittedName>
</protein>